<name>A0AAV1WCW6_LUPLU</name>
<dbReference type="Proteomes" id="UP001497480">
    <property type="component" value="Unassembled WGS sequence"/>
</dbReference>
<evidence type="ECO:0000313" key="3">
    <source>
        <dbReference type="Proteomes" id="UP001497480"/>
    </source>
</evidence>
<dbReference type="PANTHER" id="PTHR37206">
    <property type="entry name" value="TRANSMEMBRANE PROTEIN"/>
    <property type="match status" value="1"/>
</dbReference>
<sequence length="194" mass="22127">MKDDDSDIDDDPLNFNSMVLIRDTNEFSVFPPNNHENLQIFSNHNSIHESTSSPSSSSSSSSFSPSDSDSVSPFNSQLRKGAHFVAWMSFGIHILRSKLYAIVSSFRNSASERRVVSSIGVPAGVVVMLCWIVMRFWWWVRKWRKKRSFKQNQIRLINTIKEKDEIIAKLLNQIAQMNELLIARHKALAAKAVD</sequence>
<dbReference type="EMBL" id="CAXHTB010000005">
    <property type="protein sequence ID" value="CAL0307195.1"/>
    <property type="molecule type" value="Genomic_DNA"/>
</dbReference>
<reference evidence="2 3" key="1">
    <citation type="submission" date="2024-03" db="EMBL/GenBank/DDBJ databases">
        <authorList>
            <person name="Martinez-Hernandez J."/>
        </authorList>
    </citation>
    <scope>NUCLEOTIDE SEQUENCE [LARGE SCALE GENOMIC DNA]</scope>
</reference>
<protein>
    <recommendedName>
        <fullName evidence="4">Transmembrane protein</fullName>
    </recommendedName>
</protein>
<evidence type="ECO:0008006" key="4">
    <source>
        <dbReference type="Google" id="ProtNLM"/>
    </source>
</evidence>
<comment type="caution">
    <text evidence="2">The sequence shown here is derived from an EMBL/GenBank/DDBJ whole genome shotgun (WGS) entry which is preliminary data.</text>
</comment>
<evidence type="ECO:0000313" key="2">
    <source>
        <dbReference type="EMBL" id="CAL0307195.1"/>
    </source>
</evidence>
<proteinExistence type="predicted"/>
<keyword evidence="1" id="KW-0812">Transmembrane</keyword>
<accession>A0AAV1WCW6</accession>
<keyword evidence="1" id="KW-1133">Transmembrane helix</keyword>
<feature type="transmembrane region" description="Helical" evidence="1">
    <location>
        <begin position="84"/>
        <end position="103"/>
    </location>
</feature>
<organism evidence="2 3">
    <name type="scientific">Lupinus luteus</name>
    <name type="common">European yellow lupine</name>
    <dbReference type="NCBI Taxonomy" id="3873"/>
    <lineage>
        <taxon>Eukaryota</taxon>
        <taxon>Viridiplantae</taxon>
        <taxon>Streptophyta</taxon>
        <taxon>Embryophyta</taxon>
        <taxon>Tracheophyta</taxon>
        <taxon>Spermatophyta</taxon>
        <taxon>Magnoliopsida</taxon>
        <taxon>eudicotyledons</taxon>
        <taxon>Gunneridae</taxon>
        <taxon>Pentapetalae</taxon>
        <taxon>rosids</taxon>
        <taxon>fabids</taxon>
        <taxon>Fabales</taxon>
        <taxon>Fabaceae</taxon>
        <taxon>Papilionoideae</taxon>
        <taxon>50 kb inversion clade</taxon>
        <taxon>genistoids sensu lato</taxon>
        <taxon>core genistoids</taxon>
        <taxon>Genisteae</taxon>
        <taxon>Lupinus</taxon>
    </lineage>
</organism>
<gene>
    <name evidence="2" type="ORF">LLUT_LOCUS8255</name>
</gene>
<keyword evidence="1" id="KW-0472">Membrane</keyword>
<dbReference type="AlphaFoldDB" id="A0AAV1WCW6"/>
<feature type="transmembrane region" description="Helical" evidence="1">
    <location>
        <begin position="115"/>
        <end position="140"/>
    </location>
</feature>
<keyword evidence="3" id="KW-1185">Reference proteome</keyword>
<dbReference type="PANTHER" id="PTHR37206:SF1">
    <property type="entry name" value="TRANSMEMBRANE PROTEIN"/>
    <property type="match status" value="1"/>
</dbReference>
<evidence type="ECO:0000256" key="1">
    <source>
        <dbReference type="SAM" id="Phobius"/>
    </source>
</evidence>